<evidence type="ECO:0000313" key="2">
    <source>
        <dbReference type="EMBL" id="RZR74424.1"/>
    </source>
</evidence>
<dbReference type="AlphaFoldDB" id="A0A445MJG3"/>
<feature type="region of interest" description="Disordered" evidence="1">
    <location>
        <begin position="1"/>
        <end position="29"/>
    </location>
</feature>
<reference evidence="2" key="1">
    <citation type="journal article" date="2018" name="Data Brief">
        <title>Genome sequence data from 17 accessions of Ensete ventricosum, a staple food crop for millions in Ethiopia.</title>
        <authorList>
            <person name="Yemataw Z."/>
            <person name="Muzemil S."/>
            <person name="Ambachew D."/>
            <person name="Tripathi L."/>
            <person name="Tesfaye K."/>
            <person name="Chala A."/>
            <person name="Farbos A."/>
            <person name="O'Neill P."/>
            <person name="Moore K."/>
            <person name="Grant M."/>
            <person name="Studholme D.J."/>
        </authorList>
    </citation>
    <scope>NUCLEOTIDE SEQUENCE [LARGE SCALE GENOMIC DNA]</scope>
    <source>
        <tissue evidence="2">Leaf</tissue>
    </source>
</reference>
<name>A0A445MJG3_ENSVE</name>
<accession>A0A445MJG3</accession>
<dbReference type="Proteomes" id="UP000290560">
    <property type="component" value="Unassembled WGS sequence"/>
</dbReference>
<gene>
    <name evidence="2" type="ORF">BHM03_00036787</name>
</gene>
<proteinExistence type="predicted"/>
<dbReference type="EMBL" id="KV876240">
    <property type="protein sequence ID" value="RZR74424.1"/>
    <property type="molecule type" value="Genomic_DNA"/>
</dbReference>
<sequence length="208" mass="23606">MSQEHSTPVNPGEDAPPTTQPTSGGAYRPLFLLPSFEEGNIPSHTQGRYWSLLNDSGLSPPSHFRGLPNRTKDEHVERPLRGSPFIQEFQDAHIPSHFRLPILEAYDDSSDPTEHVAAFHAQMTLRYCRFHHDYEHDIEECYDLKNQIEDLIHRGHLDRYIRESCEPSLRLKGPVKRHIDVIVGGPTTGGVSSSARKAYARAEVHKRP</sequence>
<organism evidence="2">
    <name type="scientific">Ensete ventricosum</name>
    <name type="common">Abyssinian banana</name>
    <name type="synonym">Musa ensete</name>
    <dbReference type="NCBI Taxonomy" id="4639"/>
    <lineage>
        <taxon>Eukaryota</taxon>
        <taxon>Viridiplantae</taxon>
        <taxon>Streptophyta</taxon>
        <taxon>Embryophyta</taxon>
        <taxon>Tracheophyta</taxon>
        <taxon>Spermatophyta</taxon>
        <taxon>Magnoliopsida</taxon>
        <taxon>Liliopsida</taxon>
        <taxon>Zingiberales</taxon>
        <taxon>Musaceae</taxon>
        <taxon>Ensete</taxon>
    </lineage>
</organism>
<protein>
    <submittedName>
        <fullName evidence="2">Uncharacterized protein</fullName>
    </submittedName>
</protein>
<feature type="region of interest" description="Disordered" evidence="1">
    <location>
        <begin position="186"/>
        <end position="208"/>
    </location>
</feature>
<evidence type="ECO:0000256" key="1">
    <source>
        <dbReference type="SAM" id="MobiDB-lite"/>
    </source>
</evidence>